<keyword evidence="2" id="KW-1185">Reference proteome</keyword>
<sequence>MAEACSRLLSIATGERLPAQPLRQRQTSPVLFDGVLADRHTTEDGDNIVDIWAASRGRPGLQDSQVGLSFSEGVVYDRNIAKRRMEELRKAMQWETAPVITDFDPRYNNKRLLWFERLYQPFLGQNYRIDEEPIYDK</sequence>
<gene>
    <name evidence="1" type="ORF">COCSUDRAFT_63142</name>
</gene>
<proteinExistence type="predicted"/>
<dbReference type="RefSeq" id="XP_005648158.1">
    <property type="nucleotide sequence ID" value="XM_005648101.1"/>
</dbReference>
<accession>I0YYZ5</accession>
<dbReference type="Proteomes" id="UP000007264">
    <property type="component" value="Unassembled WGS sequence"/>
</dbReference>
<dbReference type="AlphaFoldDB" id="I0YYZ5"/>
<dbReference type="GeneID" id="17041810"/>
<dbReference type="OrthoDB" id="513676at2759"/>
<evidence type="ECO:0000313" key="2">
    <source>
        <dbReference type="Proteomes" id="UP000007264"/>
    </source>
</evidence>
<evidence type="ECO:0000313" key="1">
    <source>
        <dbReference type="EMBL" id="EIE23614.1"/>
    </source>
</evidence>
<dbReference type="EMBL" id="AGSI01000007">
    <property type="protein sequence ID" value="EIE23614.1"/>
    <property type="molecule type" value="Genomic_DNA"/>
</dbReference>
<organism evidence="1 2">
    <name type="scientific">Coccomyxa subellipsoidea (strain C-169)</name>
    <name type="common">Green microalga</name>
    <dbReference type="NCBI Taxonomy" id="574566"/>
    <lineage>
        <taxon>Eukaryota</taxon>
        <taxon>Viridiplantae</taxon>
        <taxon>Chlorophyta</taxon>
        <taxon>core chlorophytes</taxon>
        <taxon>Trebouxiophyceae</taxon>
        <taxon>Trebouxiophyceae incertae sedis</taxon>
        <taxon>Coccomyxaceae</taxon>
        <taxon>Coccomyxa</taxon>
        <taxon>Coccomyxa subellipsoidea</taxon>
    </lineage>
</organism>
<name>I0YYZ5_COCSC</name>
<protein>
    <submittedName>
        <fullName evidence="1">Uncharacterized protein</fullName>
    </submittedName>
</protein>
<dbReference type="KEGG" id="csl:COCSUDRAFT_63142"/>
<reference evidence="1 2" key="1">
    <citation type="journal article" date="2012" name="Genome Biol.">
        <title>The genome of the polar eukaryotic microalga coccomyxa subellipsoidea reveals traits of cold adaptation.</title>
        <authorList>
            <person name="Blanc G."/>
            <person name="Agarkova I."/>
            <person name="Grimwood J."/>
            <person name="Kuo A."/>
            <person name="Brueggeman A."/>
            <person name="Dunigan D."/>
            <person name="Gurnon J."/>
            <person name="Ladunga I."/>
            <person name="Lindquist E."/>
            <person name="Lucas S."/>
            <person name="Pangilinan J."/>
            <person name="Proschold T."/>
            <person name="Salamov A."/>
            <person name="Schmutz J."/>
            <person name="Weeks D."/>
            <person name="Yamada T."/>
            <person name="Claverie J.M."/>
            <person name="Grigoriev I."/>
            <person name="Van Etten J."/>
            <person name="Lomsadze A."/>
            <person name="Borodovsky M."/>
        </authorList>
    </citation>
    <scope>NUCLEOTIDE SEQUENCE [LARGE SCALE GENOMIC DNA]</scope>
    <source>
        <strain evidence="1 2">C-169</strain>
    </source>
</reference>
<comment type="caution">
    <text evidence="1">The sequence shown here is derived from an EMBL/GenBank/DDBJ whole genome shotgun (WGS) entry which is preliminary data.</text>
</comment>